<reference evidence="1" key="1">
    <citation type="journal article" date="2014" name="Front. Microbiol.">
        <title>High frequency of phylogenetically diverse reductive dehalogenase-homologous genes in deep subseafloor sedimentary metagenomes.</title>
        <authorList>
            <person name="Kawai M."/>
            <person name="Futagami T."/>
            <person name="Toyoda A."/>
            <person name="Takaki Y."/>
            <person name="Nishi S."/>
            <person name="Hori S."/>
            <person name="Arai W."/>
            <person name="Tsubouchi T."/>
            <person name="Morono Y."/>
            <person name="Uchiyama I."/>
            <person name="Ito T."/>
            <person name="Fujiyama A."/>
            <person name="Inagaki F."/>
            <person name="Takami H."/>
        </authorList>
    </citation>
    <scope>NUCLEOTIDE SEQUENCE</scope>
    <source>
        <strain evidence="1">Expedition CK06-06</strain>
    </source>
</reference>
<dbReference type="AlphaFoldDB" id="X1LDN3"/>
<feature type="non-terminal residue" evidence="1">
    <location>
        <position position="1"/>
    </location>
</feature>
<sequence>SLCGLPLDQQAATGLIKDSLARKEADQILDKMLDDPQFRQTFLDKARELIQS</sequence>
<evidence type="ECO:0000313" key="1">
    <source>
        <dbReference type="EMBL" id="GAI17412.1"/>
    </source>
</evidence>
<comment type="caution">
    <text evidence="1">The sequence shown here is derived from an EMBL/GenBank/DDBJ whole genome shotgun (WGS) entry which is preliminary data.</text>
</comment>
<protein>
    <submittedName>
        <fullName evidence="1">Uncharacterized protein</fullName>
    </submittedName>
</protein>
<dbReference type="EMBL" id="BARV01005749">
    <property type="protein sequence ID" value="GAI17412.1"/>
    <property type="molecule type" value="Genomic_DNA"/>
</dbReference>
<name>X1LDN3_9ZZZZ</name>
<gene>
    <name evidence="1" type="ORF">S06H3_11669</name>
</gene>
<proteinExistence type="predicted"/>
<accession>X1LDN3</accession>
<organism evidence="1">
    <name type="scientific">marine sediment metagenome</name>
    <dbReference type="NCBI Taxonomy" id="412755"/>
    <lineage>
        <taxon>unclassified sequences</taxon>
        <taxon>metagenomes</taxon>
        <taxon>ecological metagenomes</taxon>
    </lineage>
</organism>